<evidence type="ECO:0000256" key="1">
    <source>
        <dbReference type="ARBA" id="ARBA00009924"/>
    </source>
</evidence>
<evidence type="ECO:0000256" key="2">
    <source>
        <dbReference type="ARBA" id="ARBA00022679"/>
    </source>
</evidence>
<evidence type="ECO:0000313" key="5">
    <source>
        <dbReference type="EMBL" id="SVA63596.1"/>
    </source>
</evidence>
<keyword evidence="2" id="KW-0808">Transferase</keyword>
<dbReference type="InterPro" id="IPR022486">
    <property type="entry name" value="PPK2_PA0141"/>
</dbReference>
<dbReference type="InterPro" id="IPR022488">
    <property type="entry name" value="PPK2-related"/>
</dbReference>
<organism evidence="5">
    <name type="scientific">marine metagenome</name>
    <dbReference type="NCBI Taxonomy" id="408172"/>
    <lineage>
        <taxon>unclassified sequences</taxon>
        <taxon>metagenomes</taxon>
        <taxon>ecological metagenomes</taxon>
    </lineage>
</organism>
<dbReference type="Gene3D" id="3.40.50.300">
    <property type="entry name" value="P-loop containing nucleotide triphosphate hydrolases"/>
    <property type="match status" value="1"/>
</dbReference>
<sequence length="292" mass="33899">VVVNKKVKLSEGEALKNKDGKGSDNKIQVWIPKSTIAYEEEKLKLQIELLKLQTHVRKTGQRIVMLFEGRDAAGKGGTIKRIREHLNPRGARVVALEKPSDTEKTQWYFQRYTDHLPSAGEIVLFDRSWYNRSMVEPVMGFCTDEQHKRFLKYAPVFERILVKEGLILIKLYFSVSKKMQLKRFQKRSKDPLKQYKLSPVDMQAQDLWAEYTMRKFQMLLETNTTLSPWTIIRSDNKKKARINCMKYILSMLDYEGKVKDAALTPDSKIVISGIDELKLMEDNLSKPNKLPG</sequence>
<accession>A0A381XFS7</accession>
<dbReference type="PANTHER" id="PTHR34383:SF1">
    <property type="entry name" value="ADP-POLYPHOSPHATE PHOSPHOTRANSFERASE"/>
    <property type="match status" value="1"/>
</dbReference>
<evidence type="ECO:0000259" key="4">
    <source>
        <dbReference type="Pfam" id="PF03976"/>
    </source>
</evidence>
<dbReference type="AlphaFoldDB" id="A0A381XFS7"/>
<feature type="domain" description="Polyphosphate kinase-2-related" evidence="4">
    <location>
        <begin position="37"/>
        <end position="257"/>
    </location>
</feature>
<dbReference type="InterPro" id="IPR016898">
    <property type="entry name" value="Polyphosphate_phosphotransfera"/>
</dbReference>
<proteinExistence type="inferred from homology"/>
<name>A0A381XFS7_9ZZZZ</name>
<keyword evidence="3" id="KW-0418">Kinase</keyword>
<evidence type="ECO:0000256" key="3">
    <source>
        <dbReference type="ARBA" id="ARBA00022777"/>
    </source>
</evidence>
<dbReference type="GO" id="GO:0008976">
    <property type="term" value="F:polyphosphate kinase activity"/>
    <property type="evidence" value="ECO:0007669"/>
    <property type="project" value="InterPro"/>
</dbReference>
<dbReference type="PIRSF" id="PIRSF028756">
    <property type="entry name" value="PPK2_prd"/>
    <property type="match status" value="1"/>
</dbReference>
<gene>
    <name evidence="5" type="ORF">METZ01_LOCUS116450</name>
</gene>
<dbReference type="NCBIfam" id="TIGR03707">
    <property type="entry name" value="PPK2_P_aer"/>
    <property type="match status" value="1"/>
</dbReference>
<dbReference type="GO" id="GO:0006793">
    <property type="term" value="P:phosphorus metabolic process"/>
    <property type="evidence" value="ECO:0007669"/>
    <property type="project" value="InterPro"/>
</dbReference>
<comment type="similarity">
    <text evidence="1">Belongs to the polyphosphate kinase 2 (PPK2) family. Class I subfamily.</text>
</comment>
<dbReference type="SUPFAM" id="SSF52540">
    <property type="entry name" value="P-loop containing nucleoside triphosphate hydrolases"/>
    <property type="match status" value="1"/>
</dbReference>
<feature type="non-terminal residue" evidence="5">
    <location>
        <position position="1"/>
    </location>
</feature>
<dbReference type="Pfam" id="PF03976">
    <property type="entry name" value="PPK2"/>
    <property type="match status" value="1"/>
</dbReference>
<dbReference type="PANTHER" id="PTHR34383">
    <property type="entry name" value="POLYPHOSPHATE:AMP PHOSPHOTRANSFERASE-RELATED"/>
    <property type="match status" value="1"/>
</dbReference>
<reference evidence="5" key="1">
    <citation type="submission" date="2018-05" db="EMBL/GenBank/DDBJ databases">
        <authorList>
            <person name="Lanie J.A."/>
            <person name="Ng W.-L."/>
            <person name="Kazmierczak K.M."/>
            <person name="Andrzejewski T.M."/>
            <person name="Davidsen T.M."/>
            <person name="Wayne K.J."/>
            <person name="Tettelin H."/>
            <person name="Glass J.I."/>
            <person name="Rusch D."/>
            <person name="Podicherti R."/>
            <person name="Tsui H.-C.T."/>
            <person name="Winkler M.E."/>
        </authorList>
    </citation>
    <scope>NUCLEOTIDE SEQUENCE</scope>
</reference>
<protein>
    <recommendedName>
        <fullName evidence="4">Polyphosphate kinase-2-related domain-containing protein</fullName>
    </recommendedName>
</protein>
<dbReference type="EMBL" id="UINC01015023">
    <property type="protein sequence ID" value="SVA63596.1"/>
    <property type="molecule type" value="Genomic_DNA"/>
</dbReference>
<dbReference type="InterPro" id="IPR027417">
    <property type="entry name" value="P-loop_NTPase"/>
</dbReference>